<evidence type="ECO:0000259" key="2">
    <source>
        <dbReference type="Pfam" id="PF21320"/>
    </source>
</evidence>
<dbReference type="InterPro" id="IPR029063">
    <property type="entry name" value="SAM-dependent_MTases_sf"/>
</dbReference>
<dbReference type="CDD" id="cd02440">
    <property type="entry name" value="AdoMet_MTases"/>
    <property type="match status" value="1"/>
</dbReference>
<dbReference type="Pfam" id="PF21320">
    <property type="entry name" value="WHD_Rv2258c"/>
    <property type="match status" value="1"/>
</dbReference>
<dbReference type="InterPro" id="IPR048711">
    <property type="entry name" value="WHD_Rv2258c"/>
</dbReference>
<dbReference type="GO" id="GO:0032259">
    <property type="term" value="P:methylation"/>
    <property type="evidence" value="ECO:0007669"/>
    <property type="project" value="UniProtKB-KW"/>
</dbReference>
<dbReference type="Proteomes" id="UP001596139">
    <property type="component" value="Unassembled WGS sequence"/>
</dbReference>
<proteinExistence type="predicted"/>
<sequence length="362" mass="38992">MNPEQERENAARGFAIRLFTSAVAAQELFTCYLGLKLGLYDALTDAPATSAELAERADTDERYTREWLEQQTAAGILTVDDAGRPAAERLYSLPPGHAEVLLAPDSPYMVAPIAVLPVGATGPVLPDLLTAFRTGAGIPYTTYGEDSRDGHAGSNRALFTRHLADWVRTALPDVHNRLLVGGRVADVGCGAGWSSIALATAYPDIQVDGYDLDEQSVADARRNAKEHGVADRVDFQVRDCADSPRTGRYQLVCVFDALHDMARPVDVLRSCRSLLAPGAPLLVMDAKVAERFTAPAGEVERFLYAASVLHCLPVGRSQEPSAATGTAMRPATVAAYAREAGFSGTQVLPVEDMYHRFYRLAG</sequence>
<gene>
    <name evidence="3" type="ORF">ACFP4F_11165</name>
</gene>
<evidence type="ECO:0000259" key="1">
    <source>
        <dbReference type="Pfam" id="PF13847"/>
    </source>
</evidence>
<dbReference type="InterPro" id="IPR025714">
    <property type="entry name" value="Methyltranfer_dom"/>
</dbReference>
<feature type="domain" description="S-adenosylmethionine-dependent methyltransferase Rv2258c-like winged HTH" evidence="2">
    <location>
        <begin position="33"/>
        <end position="101"/>
    </location>
</feature>
<reference evidence="4" key="1">
    <citation type="journal article" date="2019" name="Int. J. Syst. Evol. Microbiol.">
        <title>The Global Catalogue of Microorganisms (GCM) 10K type strain sequencing project: providing services to taxonomists for standard genome sequencing and annotation.</title>
        <authorList>
            <consortium name="The Broad Institute Genomics Platform"/>
            <consortium name="The Broad Institute Genome Sequencing Center for Infectious Disease"/>
            <person name="Wu L."/>
            <person name="Ma J."/>
        </authorList>
    </citation>
    <scope>NUCLEOTIDE SEQUENCE [LARGE SCALE GENOMIC DNA]</scope>
    <source>
        <strain evidence="4">CGMCC 1.15180</strain>
    </source>
</reference>
<keyword evidence="3" id="KW-0808">Transferase</keyword>
<dbReference type="Pfam" id="PF13847">
    <property type="entry name" value="Methyltransf_31"/>
    <property type="match status" value="1"/>
</dbReference>
<dbReference type="SUPFAM" id="SSF53335">
    <property type="entry name" value="S-adenosyl-L-methionine-dependent methyltransferases"/>
    <property type="match status" value="1"/>
</dbReference>
<dbReference type="Gene3D" id="1.10.10.10">
    <property type="entry name" value="Winged helix-like DNA-binding domain superfamily/Winged helix DNA-binding domain"/>
    <property type="match status" value="1"/>
</dbReference>
<dbReference type="Gene3D" id="3.40.50.150">
    <property type="entry name" value="Vaccinia Virus protein VP39"/>
    <property type="match status" value="1"/>
</dbReference>
<dbReference type="PANTHER" id="PTHR45128">
    <property type="entry name" value="METHYLTRANSFERASE TYPE 11"/>
    <property type="match status" value="1"/>
</dbReference>
<dbReference type="EMBL" id="JBHSPX010000004">
    <property type="protein sequence ID" value="MFC6063110.1"/>
    <property type="molecule type" value="Genomic_DNA"/>
</dbReference>
<organism evidence="3 4">
    <name type="scientific">Streptomyces ochraceiscleroticus</name>
    <dbReference type="NCBI Taxonomy" id="47761"/>
    <lineage>
        <taxon>Bacteria</taxon>
        <taxon>Bacillati</taxon>
        <taxon>Actinomycetota</taxon>
        <taxon>Actinomycetes</taxon>
        <taxon>Kitasatosporales</taxon>
        <taxon>Streptomycetaceae</taxon>
        <taxon>Streptomyces</taxon>
    </lineage>
</organism>
<dbReference type="InterPro" id="IPR036388">
    <property type="entry name" value="WH-like_DNA-bd_sf"/>
</dbReference>
<dbReference type="GO" id="GO:0008168">
    <property type="term" value="F:methyltransferase activity"/>
    <property type="evidence" value="ECO:0007669"/>
    <property type="project" value="UniProtKB-KW"/>
</dbReference>
<name>A0ABW1MII9_9ACTN</name>
<dbReference type="InterPro" id="IPR053173">
    <property type="entry name" value="SAM-binding_MTase"/>
</dbReference>
<feature type="domain" description="Methyltransferase" evidence="1">
    <location>
        <begin position="181"/>
        <end position="293"/>
    </location>
</feature>
<keyword evidence="3" id="KW-0489">Methyltransferase</keyword>
<dbReference type="RefSeq" id="WP_031053464.1">
    <property type="nucleotide sequence ID" value="NZ_JBHSPX010000004.1"/>
</dbReference>
<accession>A0ABW1MII9</accession>
<evidence type="ECO:0000313" key="4">
    <source>
        <dbReference type="Proteomes" id="UP001596139"/>
    </source>
</evidence>
<evidence type="ECO:0000313" key="3">
    <source>
        <dbReference type="EMBL" id="MFC6063110.1"/>
    </source>
</evidence>
<dbReference type="SUPFAM" id="SSF46785">
    <property type="entry name" value="Winged helix' DNA-binding domain"/>
    <property type="match status" value="1"/>
</dbReference>
<protein>
    <submittedName>
        <fullName evidence="3">Methyltransferase domain-containing protein</fullName>
    </submittedName>
</protein>
<comment type="caution">
    <text evidence="3">The sequence shown here is derived from an EMBL/GenBank/DDBJ whole genome shotgun (WGS) entry which is preliminary data.</text>
</comment>
<dbReference type="InterPro" id="IPR036390">
    <property type="entry name" value="WH_DNA-bd_sf"/>
</dbReference>
<keyword evidence="4" id="KW-1185">Reference proteome</keyword>